<evidence type="ECO:0000313" key="2">
    <source>
        <dbReference type="EMBL" id="KAH8369606.1"/>
    </source>
</evidence>
<sequence>TSASSWNWRKSPSVDVERKLLCDDNLPNHYQLIYRAPMENYVTWSKNVSTVTMSIIGLLAGYQWNTTSNMMDMTRQIDISVLVSNESDLYYFAVGFVLINLAIRAFVAKYPLRIYKSSDKYVAVYGSQLPLGTVKHYFDRGEIAEYKNVLNPWSHIMFKLGLRSSLLLVDYFKTPAEFHKLFEQKEE</sequence>
<protein>
    <submittedName>
        <fullName evidence="2">Uncharacterized protein</fullName>
    </submittedName>
</protein>
<feature type="transmembrane region" description="Helical" evidence="1">
    <location>
        <begin position="89"/>
        <end position="107"/>
    </location>
</feature>
<feature type="transmembrane region" description="Helical" evidence="1">
    <location>
        <begin position="44"/>
        <end position="64"/>
    </location>
</feature>
<accession>A0AAD4PJZ3</accession>
<organism evidence="2 3">
    <name type="scientific">Drosophila rubida</name>
    <dbReference type="NCBI Taxonomy" id="30044"/>
    <lineage>
        <taxon>Eukaryota</taxon>
        <taxon>Metazoa</taxon>
        <taxon>Ecdysozoa</taxon>
        <taxon>Arthropoda</taxon>
        <taxon>Hexapoda</taxon>
        <taxon>Insecta</taxon>
        <taxon>Pterygota</taxon>
        <taxon>Neoptera</taxon>
        <taxon>Endopterygota</taxon>
        <taxon>Diptera</taxon>
        <taxon>Brachycera</taxon>
        <taxon>Muscomorpha</taxon>
        <taxon>Ephydroidea</taxon>
        <taxon>Drosophilidae</taxon>
        <taxon>Drosophila</taxon>
    </lineage>
</organism>
<reference evidence="2" key="1">
    <citation type="journal article" date="2021" name="Mol. Ecol. Resour.">
        <title>Phylogenomic analyses of the genus Drosophila reveals genomic signals of climate adaptation.</title>
        <authorList>
            <person name="Li F."/>
            <person name="Rane R.V."/>
            <person name="Luria V."/>
            <person name="Xiong Z."/>
            <person name="Chen J."/>
            <person name="Li Z."/>
            <person name="Catullo R.A."/>
            <person name="Griffin P.C."/>
            <person name="Schiffer M."/>
            <person name="Pearce S."/>
            <person name="Lee S.F."/>
            <person name="McElroy K."/>
            <person name="Stocker A."/>
            <person name="Shirriffs J."/>
            <person name="Cockerell F."/>
            <person name="Coppin C."/>
            <person name="Sgro C.M."/>
            <person name="Karger A."/>
            <person name="Cain J.W."/>
            <person name="Weber J.A."/>
            <person name="Santpere G."/>
            <person name="Kirschner M.W."/>
            <person name="Hoffmann A.A."/>
            <person name="Oakeshott J.G."/>
            <person name="Zhang G."/>
        </authorList>
    </citation>
    <scope>NUCLEOTIDE SEQUENCE</scope>
    <source>
        <strain evidence="2">BGI-SZ-2011g</strain>
    </source>
</reference>
<comment type="caution">
    <text evidence="2">The sequence shown here is derived from an EMBL/GenBank/DDBJ whole genome shotgun (WGS) entry which is preliminary data.</text>
</comment>
<dbReference type="EMBL" id="JAJJHW010002585">
    <property type="protein sequence ID" value="KAH8369606.1"/>
    <property type="molecule type" value="Genomic_DNA"/>
</dbReference>
<keyword evidence="1" id="KW-1133">Transmembrane helix</keyword>
<evidence type="ECO:0000256" key="1">
    <source>
        <dbReference type="SAM" id="Phobius"/>
    </source>
</evidence>
<keyword evidence="1" id="KW-0472">Membrane</keyword>
<gene>
    <name evidence="2" type="ORF">KR093_000274</name>
</gene>
<evidence type="ECO:0000313" key="3">
    <source>
        <dbReference type="Proteomes" id="UP001200034"/>
    </source>
</evidence>
<keyword evidence="3" id="KW-1185">Reference proteome</keyword>
<keyword evidence="1" id="KW-0812">Transmembrane</keyword>
<dbReference type="Proteomes" id="UP001200034">
    <property type="component" value="Unassembled WGS sequence"/>
</dbReference>
<feature type="non-terminal residue" evidence="2">
    <location>
        <position position="187"/>
    </location>
</feature>
<name>A0AAD4PJZ3_9MUSC</name>
<proteinExistence type="predicted"/>
<dbReference type="AlphaFoldDB" id="A0AAD4PJZ3"/>